<feature type="domain" description="Class II aldolase/adducin N-terminal" evidence="3">
    <location>
        <begin position="39"/>
        <end position="209"/>
    </location>
</feature>
<proteinExistence type="predicted"/>
<evidence type="ECO:0000313" key="4">
    <source>
        <dbReference type="EMBL" id="MBU2714031.1"/>
    </source>
</evidence>
<dbReference type="Gene3D" id="3.40.225.10">
    <property type="entry name" value="Class II aldolase/adducin N-terminal domain"/>
    <property type="match status" value="1"/>
</dbReference>
<dbReference type="PANTHER" id="PTHR22789">
    <property type="entry name" value="FUCULOSE PHOSPHATE ALDOLASE"/>
    <property type="match status" value="1"/>
</dbReference>
<dbReference type="SUPFAM" id="SSF53639">
    <property type="entry name" value="AraD/HMP-PK domain-like"/>
    <property type="match status" value="1"/>
</dbReference>
<dbReference type="InterPro" id="IPR036409">
    <property type="entry name" value="Aldolase_II/adducin_N_sf"/>
</dbReference>
<dbReference type="InterPro" id="IPR050197">
    <property type="entry name" value="Aldolase_class_II_sugar_metab"/>
</dbReference>
<dbReference type="Proteomes" id="UP000690515">
    <property type="component" value="Unassembled WGS sequence"/>
</dbReference>
<evidence type="ECO:0000256" key="2">
    <source>
        <dbReference type="ARBA" id="ARBA00023239"/>
    </source>
</evidence>
<dbReference type="Pfam" id="PF00596">
    <property type="entry name" value="Aldolase_II"/>
    <property type="match status" value="1"/>
</dbReference>
<protein>
    <submittedName>
        <fullName evidence="4">Class II aldolase/adducin family protein</fullName>
    </submittedName>
</protein>
<name>A0ABS5ZL17_9GAMM</name>
<evidence type="ECO:0000259" key="3">
    <source>
        <dbReference type="SMART" id="SM01007"/>
    </source>
</evidence>
<organism evidence="4 5">
    <name type="scientific">Zooshikella harenae</name>
    <dbReference type="NCBI Taxonomy" id="2827238"/>
    <lineage>
        <taxon>Bacteria</taxon>
        <taxon>Pseudomonadati</taxon>
        <taxon>Pseudomonadota</taxon>
        <taxon>Gammaproteobacteria</taxon>
        <taxon>Oceanospirillales</taxon>
        <taxon>Zooshikellaceae</taxon>
        <taxon>Zooshikella</taxon>
    </lineage>
</organism>
<dbReference type="RefSeq" id="WP_215822304.1">
    <property type="nucleotide sequence ID" value="NZ_JAGSOY010000138.1"/>
</dbReference>
<accession>A0ABS5ZL17</accession>
<dbReference type="InterPro" id="IPR001303">
    <property type="entry name" value="Aldolase_II/adducin_N"/>
</dbReference>
<dbReference type="PANTHER" id="PTHR22789:SF0">
    <property type="entry name" value="3-OXO-TETRONATE 4-PHOSPHATE DECARBOXYLASE-RELATED"/>
    <property type="match status" value="1"/>
</dbReference>
<evidence type="ECO:0000256" key="1">
    <source>
        <dbReference type="ARBA" id="ARBA00022723"/>
    </source>
</evidence>
<dbReference type="EMBL" id="JAGSOY010000138">
    <property type="protein sequence ID" value="MBU2714031.1"/>
    <property type="molecule type" value="Genomic_DNA"/>
</dbReference>
<reference evidence="4 5" key="1">
    <citation type="submission" date="2021-04" db="EMBL/GenBank/DDBJ databases">
        <authorList>
            <person name="Pira H."/>
            <person name="Risdian C."/>
            <person name="Wink J."/>
        </authorList>
    </citation>
    <scope>NUCLEOTIDE SEQUENCE [LARGE SCALE GENOMIC DNA]</scope>
    <source>
        <strain evidence="4 5">WH53</strain>
    </source>
</reference>
<evidence type="ECO:0000313" key="5">
    <source>
        <dbReference type="Proteomes" id="UP000690515"/>
    </source>
</evidence>
<comment type="caution">
    <text evidence="4">The sequence shown here is derived from an EMBL/GenBank/DDBJ whole genome shotgun (WGS) entry which is preliminary data.</text>
</comment>
<dbReference type="SMART" id="SM01007">
    <property type="entry name" value="Aldolase_II"/>
    <property type="match status" value="1"/>
</dbReference>
<sequence length="210" mass="23225">MTTKETEGVIKYQLHHSQEPITLPTSLFKALTAWRSILLKLEVIGQDAHRYQGYGFGNLSARSEHDTFYITGTQTGEDPVLQEQHYAEVIKANISEFSIYSQGLTKPSSEALSHSAIYQANPDIKFIFHGHCPEIWQMAKQLNLPTIPVTVAYGTQAMAEAVTKLLHESPKTSGIVMEGHEDGVITFGQTAEQAGLTFVAWLAASQQYAN</sequence>
<keyword evidence="2" id="KW-0456">Lyase</keyword>
<keyword evidence="1" id="KW-0479">Metal-binding</keyword>
<gene>
    <name evidence="4" type="ORF">KCG35_23560</name>
</gene>
<keyword evidence="5" id="KW-1185">Reference proteome</keyword>